<sequence>MNSASNRREQLSAFLRAQRAKVKPDQVGIDVAGMRRTPGLRREEVAHLCHISLSWYTWLEQGKEISVSARLLERLARVLRLSAAERDLLFLLCNVRPPIRQQIHGETIVSEGLKQMVEGVEGPAFIKNSWWDLLYWNKAAMALFGDLSAVDPDKRNVIRLLFLDPEHMRLLVNWQQDARSAIAKFRLDASASKEDPVFRELISDLVAGSKAFARWWEESDVKGRDEEVKEFDHPVAGRLSFWYSLFSVDSEPGLRLNVYTPFDSESRKRMQRLKKITEQKIRGYRVCP</sequence>
<organism evidence="2 3">
    <name type="scientific">Cupriavidus basilensis</name>
    <dbReference type="NCBI Taxonomy" id="68895"/>
    <lineage>
        <taxon>Bacteria</taxon>
        <taxon>Pseudomonadati</taxon>
        <taxon>Pseudomonadota</taxon>
        <taxon>Betaproteobacteria</taxon>
        <taxon>Burkholderiales</taxon>
        <taxon>Burkholderiaceae</taxon>
        <taxon>Cupriavidus</taxon>
    </lineage>
</organism>
<protein>
    <submittedName>
        <fullName evidence="2">Helix-turn-helix transcriptional regulator</fullName>
    </submittedName>
</protein>
<dbReference type="Pfam" id="PF13560">
    <property type="entry name" value="HTH_31"/>
    <property type="match status" value="1"/>
</dbReference>
<keyword evidence="3" id="KW-1185">Reference proteome</keyword>
<dbReference type="CDD" id="cd00093">
    <property type="entry name" value="HTH_XRE"/>
    <property type="match status" value="1"/>
</dbReference>
<dbReference type="InterPro" id="IPR041413">
    <property type="entry name" value="MLTR_LBD"/>
</dbReference>
<dbReference type="Gene3D" id="1.10.260.40">
    <property type="entry name" value="lambda repressor-like DNA-binding domains"/>
    <property type="match status" value="1"/>
</dbReference>
<comment type="caution">
    <text evidence="2">The sequence shown here is derived from an EMBL/GenBank/DDBJ whole genome shotgun (WGS) entry which is preliminary data.</text>
</comment>
<dbReference type="InterPro" id="IPR001387">
    <property type="entry name" value="Cro/C1-type_HTH"/>
</dbReference>
<dbReference type="RefSeq" id="WP_276267811.1">
    <property type="nucleotide sequence ID" value="NZ_JARJLM010000531.1"/>
</dbReference>
<dbReference type="Gene3D" id="3.30.450.180">
    <property type="match status" value="1"/>
</dbReference>
<dbReference type="SMART" id="SM00530">
    <property type="entry name" value="HTH_XRE"/>
    <property type="match status" value="1"/>
</dbReference>
<name>A0ABT6AYH1_9BURK</name>
<dbReference type="PANTHER" id="PTHR35010">
    <property type="entry name" value="BLL4672 PROTEIN-RELATED"/>
    <property type="match status" value="1"/>
</dbReference>
<accession>A0ABT6AYH1</accession>
<gene>
    <name evidence="2" type="ORF">P3W85_32695</name>
</gene>
<reference evidence="2 3" key="1">
    <citation type="submission" date="2023-03" db="EMBL/GenBank/DDBJ databases">
        <title>Draft assemblies of triclosan tolerant bacteria isolated from returned activated sludge.</title>
        <authorList>
            <person name="Van Hamelsveld S."/>
        </authorList>
    </citation>
    <scope>NUCLEOTIDE SEQUENCE [LARGE SCALE GENOMIC DNA]</scope>
    <source>
        <strain evidence="2 3">GW210010_S58</strain>
    </source>
</reference>
<dbReference type="Proteomes" id="UP001216674">
    <property type="component" value="Unassembled WGS sequence"/>
</dbReference>
<feature type="domain" description="HTH cro/C1-type" evidence="1">
    <location>
        <begin position="30"/>
        <end position="86"/>
    </location>
</feature>
<evidence type="ECO:0000259" key="1">
    <source>
        <dbReference type="SMART" id="SM00530"/>
    </source>
</evidence>
<dbReference type="EMBL" id="JARJLM010000531">
    <property type="protein sequence ID" value="MDF3837665.1"/>
    <property type="molecule type" value="Genomic_DNA"/>
</dbReference>
<dbReference type="InterPro" id="IPR010982">
    <property type="entry name" value="Lambda_DNA-bd_dom_sf"/>
</dbReference>
<dbReference type="Pfam" id="PF17765">
    <property type="entry name" value="MLTR_LBD"/>
    <property type="match status" value="1"/>
</dbReference>
<evidence type="ECO:0000313" key="2">
    <source>
        <dbReference type="EMBL" id="MDF3837665.1"/>
    </source>
</evidence>
<evidence type="ECO:0000313" key="3">
    <source>
        <dbReference type="Proteomes" id="UP001216674"/>
    </source>
</evidence>
<dbReference type="SUPFAM" id="SSF47413">
    <property type="entry name" value="lambda repressor-like DNA-binding domains"/>
    <property type="match status" value="1"/>
</dbReference>
<proteinExistence type="predicted"/>